<accession>A0ABN6XKI6</accession>
<organism evidence="1 2">
    <name type="scientific">Naasia aerilata</name>
    <dbReference type="NCBI Taxonomy" id="1162966"/>
    <lineage>
        <taxon>Bacteria</taxon>
        <taxon>Bacillati</taxon>
        <taxon>Actinomycetota</taxon>
        <taxon>Actinomycetes</taxon>
        <taxon>Micrococcales</taxon>
        <taxon>Microbacteriaceae</taxon>
        <taxon>Naasia</taxon>
    </lineage>
</organism>
<evidence type="ECO:0000313" key="2">
    <source>
        <dbReference type="Proteomes" id="UP001321498"/>
    </source>
</evidence>
<sequence length="53" mass="5355">MGGAVVLIAALAGGLLLLPHGSEPEPAPSPTYPAVDGQLGEHLRELQRSVDPG</sequence>
<dbReference type="RefSeq" id="WP_286277643.1">
    <property type="nucleotide sequence ID" value="NZ_AP027731.1"/>
</dbReference>
<evidence type="ECO:0000313" key="1">
    <source>
        <dbReference type="EMBL" id="BDZ44160.1"/>
    </source>
</evidence>
<dbReference type="EMBL" id="AP027731">
    <property type="protein sequence ID" value="BDZ44160.1"/>
    <property type="molecule type" value="Genomic_DNA"/>
</dbReference>
<reference evidence="2" key="1">
    <citation type="journal article" date="2019" name="Int. J. Syst. Evol. Microbiol.">
        <title>The Global Catalogue of Microorganisms (GCM) 10K type strain sequencing project: providing services to taxonomists for standard genome sequencing and annotation.</title>
        <authorList>
            <consortium name="The Broad Institute Genomics Platform"/>
            <consortium name="The Broad Institute Genome Sequencing Center for Infectious Disease"/>
            <person name="Wu L."/>
            <person name="Ma J."/>
        </authorList>
    </citation>
    <scope>NUCLEOTIDE SEQUENCE [LARGE SCALE GENOMIC DNA]</scope>
    <source>
        <strain evidence="2">NBRC 108725</strain>
    </source>
</reference>
<keyword evidence="2" id="KW-1185">Reference proteome</keyword>
<proteinExistence type="predicted"/>
<name>A0ABN6XKI6_9MICO</name>
<protein>
    <submittedName>
        <fullName evidence="1">Uncharacterized protein</fullName>
    </submittedName>
</protein>
<gene>
    <name evidence="1" type="ORF">GCM10025866_00690</name>
</gene>
<dbReference type="Proteomes" id="UP001321498">
    <property type="component" value="Chromosome"/>
</dbReference>